<evidence type="ECO:0000256" key="1">
    <source>
        <dbReference type="SAM" id="MobiDB-lite"/>
    </source>
</evidence>
<accession>A0A918P724</accession>
<dbReference type="Proteomes" id="UP000645257">
    <property type="component" value="Unassembled WGS sequence"/>
</dbReference>
<keyword evidence="3" id="KW-1185">Reference proteome</keyword>
<feature type="compositionally biased region" description="Basic and acidic residues" evidence="1">
    <location>
        <begin position="46"/>
        <end position="60"/>
    </location>
</feature>
<dbReference type="EMBL" id="BMYX01000029">
    <property type="protein sequence ID" value="GGY29341.1"/>
    <property type="molecule type" value="Genomic_DNA"/>
</dbReference>
<evidence type="ECO:0000313" key="3">
    <source>
        <dbReference type="Proteomes" id="UP000645257"/>
    </source>
</evidence>
<reference evidence="2" key="2">
    <citation type="submission" date="2020-09" db="EMBL/GenBank/DDBJ databases">
        <authorList>
            <person name="Sun Q."/>
            <person name="Kim S."/>
        </authorList>
    </citation>
    <scope>NUCLEOTIDE SEQUENCE</scope>
    <source>
        <strain evidence="2">KCTC 32182</strain>
    </source>
</reference>
<evidence type="ECO:0000313" key="2">
    <source>
        <dbReference type="EMBL" id="GGY29341.1"/>
    </source>
</evidence>
<protein>
    <submittedName>
        <fullName evidence="2">Uncharacterized protein</fullName>
    </submittedName>
</protein>
<reference evidence="2" key="1">
    <citation type="journal article" date="2014" name="Int. J. Syst. Evol. Microbiol.">
        <title>Complete genome sequence of Corynebacterium casei LMG S-19264T (=DSM 44701T), isolated from a smear-ripened cheese.</title>
        <authorList>
            <consortium name="US DOE Joint Genome Institute (JGI-PGF)"/>
            <person name="Walter F."/>
            <person name="Albersmeier A."/>
            <person name="Kalinowski J."/>
            <person name="Ruckert C."/>
        </authorList>
    </citation>
    <scope>NUCLEOTIDE SEQUENCE</scope>
    <source>
        <strain evidence="2">KCTC 32182</strain>
    </source>
</reference>
<organism evidence="2 3">
    <name type="scientific">Paludibacterium paludis</name>
    <dbReference type="NCBI Taxonomy" id="1225769"/>
    <lineage>
        <taxon>Bacteria</taxon>
        <taxon>Pseudomonadati</taxon>
        <taxon>Pseudomonadota</taxon>
        <taxon>Betaproteobacteria</taxon>
        <taxon>Neisseriales</taxon>
        <taxon>Chromobacteriaceae</taxon>
        <taxon>Paludibacterium</taxon>
    </lineage>
</organism>
<name>A0A918P724_9NEIS</name>
<proteinExistence type="predicted"/>
<gene>
    <name evidence="2" type="ORF">GCM10011289_35480</name>
</gene>
<feature type="region of interest" description="Disordered" evidence="1">
    <location>
        <begin position="1"/>
        <end position="60"/>
    </location>
</feature>
<comment type="caution">
    <text evidence="2">The sequence shown here is derived from an EMBL/GenBank/DDBJ whole genome shotgun (WGS) entry which is preliminary data.</text>
</comment>
<dbReference type="AlphaFoldDB" id="A0A918P724"/>
<sequence>MSVAFRQCTNRIKNGGQKHEHRSKDTDDLRYIAQVNAKRGQNPTQTHDKEHERKNNDWHE</sequence>